<dbReference type="EMBL" id="JADJNC010000004">
    <property type="protein sequence ID" value="MBK7422044.1"/>
    <property type="molecule type" value="Genomic_DNA"/>
</dbReference>
<comment type="caution">
    <text evidence="2">The sequence shown here is derived from an EMBL/GenBank/DDBJ whole genome shotgun (WGS) entry which is preliminary data.</text>
</comment>
<evidence type="ECO:0000256" key="1">
    <source>
        <dbReference type="SAM" id="Phobius"/>
    </source>
</evidence>
<dbReference type="InterPro" id="IPR019277">
    <property type="entry name" value="DUF2304"/>
</dbReference>
<keyword evidence="1" id="KW-1133">Transmembrane helix</keyword>
<organism evidence="2 3">
    <name type="scientific">Candidatus Propionivibrio dominans</name>
    <dbReference type="NCBI Taxonomy" id="2954373"/>
    <lineage>
        <taxon>Bacteria</taxon>
        <taxon>Pseudomonadati</taxon>
        <taxon>Pseudomonadota</taxon>
        <taxon>Betaproteobacteria</taxon>
        <taxon>Rhodocyclales</taxon>
        <taxon>Rhodocyclaceae</taxon>
        <taxon>Propionivibrio</taxon>
    </lineage>
</organism>
<feature type="transmembrane region" description="Helical" evidence="1">
    <location>
        <begin position="38"/>
        <end position="59"/>
    </location>
</feature>
<dbReference type="AlphaFoldDB" id="A0A9D7IGM4"/>
<evidence type="ECO:0000313" key="3">
    <source>
        <dbReference type="Proteomes" id="UP000886602"/>
    </source>
</evidence>
<gene>
    <name evidence="2" type="ORF">IPJ48_02505</name>
</gene>
<protein>
    <submittedName>
        <fullName evidence="2">DUF2304 domain-containing protein</fullName>
    </submittedName>
</protein>
<sequence length="122" mass="13779">MMASSFTVQSVCLGVLALLLVYTLWLMRSGRLNAHVTVRWILAEGAALLAVTLWQWLPLFGFTSTLGDRELLMILAVVFFALIAFLILDSLVRISTHTHQIKLLTQELALLRERSESNTDRH</sequence>
<reference evidence="2" key="1">
    <citation type="submission" date="2020-10" db="EMBL/GenBank/DDBJ databases">
        <title>Connecting structure to function with the recovery of over 1000 high-quality activated sludge metagenome-assembled genomes encoding full-length rRNA genes using long-read sequencing.</title>
        <authorList>
            <person name="Singleton C.M."/>
            <person name="Petriglieri F."/>
            <person name="Kristensen J.M."/>
            <person name="Kirkegaard R.H."/>
            <person name="Michaelsen T.Y."/>
            <person name="Andersen M.H."/>
            <person name="Karst S.M."/>
            <person name="Dueholm M.S."/>
            <person name="Nielsen P.H."/>
            <person name="Albertsen M."/>
        </authorList>
    </citation>
    <scope>NUCLEOTIDE SEQUENCE</scope>
    <source>
        <strain evidence="2">EsbW_18-Q3-R4-48_MAXAC.044</strain>
    </source>
</reference>
<keyword evidence="1" id="KW-0472">Membrane</keyword>
<dbReference type="Pfam" id="PF10066">
    <property type="entry name" value="DUF2304"/>
    <property type="match status" value="1"/>
</dbReference>
<proteinExistence type="predicted"/>
<dbReference type="Proteomes" id="UP000886602">
    <property type="component" value="Unassembled WGS sequence"/>
</dbReference>
<feature type="transmembrane region" description="Helical" evidence="1">
    <location>
        <begin position="71"/>
        <end position="92"/>
    </location>
</feature>
<name>A0A9D7IGM4_9RHOO</name>
<evidence type="ECO:0000313" key="2">
    <source>
        <dbReference type="EMBL" id="MBK7422044.1"/>
    </source>
</evidence>
<accession>A0A9D7IGM4</accession>
<keyword evidence="1" id="KW-0812">Transmembrane</keyword>
<feature type="transmembrane region" description="Helical" evidence="1">
    <location>
        <begin position="6"/>
        <end position="26"/>
    </location>
</feature>